<dbReference type="SMART" id="SM00595">
    <property type="entry name" value="MADF"/>
    <property type="match status" value="1"/>
</dbReference>
<accession>A0ABD0S825</accession>
<comment type="caution">
    <text evidence="3">The sequence shown here is derived from an EMBL/GenBank/DDBJ whole genome shotgun (WGS) entry which is preliminary data.</text>
</comment>
<gene>
    <name evidence="3" type="ORF">ABMA28_011622</name>
</gene>
<feature type="compositionally biased region" description="Basic residues" evidence="1">
    <location>
        <begin position="270"/>
        <end position="282"/>
    </location>
</feature>
<dbReference type="EMBL" id="JBEDNZ010000029">
    <property type="protein sequence ID" value="KAL0809444.1"/>
    <property type="molecule type" value="Genomic_DNA"/>
</dbReference>
<feature type="region of interest" description="Disordered" evidence="1">
    <location>
        <begin position="308"/>
        <end position="359"/>
    </location>
</feature>
<dbReference type="AlphaFoldDB" id="A0ABD0S825"/>
<proteinExistence type="predicted"/>
<evidence type="ECO:0000256" key="1">
    <source>
        <dbReference type="SAM" id="MobiDB-lite"/>
    </source>
</evidence>
<dbReference type="Proteomes" id="UP001549921">
    <property type="component" value="Unassembled WGS sequence"/>
</dbReference>
<dbReference type="PROSITE" id="PS51029">
    <property type="entry name" value="MADF"/>
    <property type="match status" value="1"/>
</dbReference>
<dbReference type="InterPro" id="IPR006578">
    <property type="entry name" value="MADF-dom"/>
</dbReference>
<feature type="compositionally biased region" description="Polar residues" evidence="1">
    <location>
        <begin position="324"/>
        <end position="334"/>
    </location>
</feature>
<evidence type="ECO:0000313" key="3">
    <source>
        <dbReference type="EMBL" id="KAL0809444.1"/>
    </source>
</evidence>
<reference evidence="3 4" key="1">
    <citation type="submission" date="2024-06" db="EMBL/GenBank/DDBJ databases">
        <title>A chromosome-level genome assembly of beet webworm, Loxostege sticticalis.</title>
        <authorList>
            <person name="Zhang Y."/>
        </authorList>
    </citation>
    <scope>NUCLEOTIDE SEQUENCE [LARGE SCALE GENOMIC DNA]</scope>
    <source>
        <strain evidence="3">AQ028</strain>
        <tissue evidence="3">Male pupae</tissue>
    </source>
</reference>
<feature type="compositionally biased region" description="Low complexity" evidence="1">
    <location>
        <begin position="344"/>
        <end position="354"/>
    </location>
</feature>
<name>A0ABD0S825_LOXSC</name>
<dbReference type="Pfam" id="PF10545">
    <property type="entry name" value="MADF_DNA_bdg"/>
    <property type="match status" value="1"/>
</dbReference>
<feature type="region of interest" description="Disordered" evidence="1">
    <location>
        <begin position="246"/>
        <end position="286"/>
    </location>
</feature>
<dbReference type="PANTHER" id="PTHR21505:SF8">
    <property type="entry name" value="DPT-YFP REPRESSOR BY OVEREXPRESSION, ISOFORM D-RELATED"/>
    <property type="match status" value="1"/>
</dbReference>
<dbReference type="PANTHER" id="PTHR21505">
    <property type="entry name" value="MADF DOMAIN-CONTAINING PROTEIN-RELATED"/>
    <property type="match status" value="1"/>
</dbReference>
<evidence type="ECO:0000259" key="2">
    <source>
        <dbReference type="PROSITE" id="PS51029"/>
    </source>
</evidence>
<feature type="domain" description="MADF" evidence="2">
    <location>
        <begin position="12"/>
        <end position="110"/>
    </location>
</feature>
<evidence type="ECO:0000313" key="4">
    <source>
        <dbReference type="Proteomes" id="UP001549921"/>
    </source>
</evidence>
<protein>
    <recommendedName>
        <fullName evidence="2">MADF domain-containing protein</fullName>
    </recommendedName>
</protein>
<sequence>MSEEHEYKILREIIYLYKNHPCLWDAKSLDYRCTSKKNLAWRILHAKYRELEPEADLSHLKRKIDNMKSCYQRELRKVNKSLLECTSKDNIHEPTLWYFKLFSFLDTKKEMKIDPENYDEFLSKKKQYFQEEQQGSDEQQKDEVYMIIVDDEYEPAKKISRAKSKTPEHLENYEKDWEISRYTQQLKESIQNTPKGDKESAKAQQINPFAVYVGKQLEEMSPYQRKVAEKVISEVIFLGKTDGLNFHSRVESKPRPANTPNLSPPGKSTPKAKKKTTPRRKITNNVTPVKYFPEHKVPQKTRFIDVNGEPSLLIPRPSPDPLSADNSESISESDGSVYELPIRSSSKSSNSSVSEVEQKEDSILMTLLKTF</sequence>
<organism evidence="3 4">
    <name type="scientific">Loxostege sticticalis</name>
    <name type="common">Beet webworm moth</name>
    <dbReference type="NCBI Taxonomy" id="481309"/>
    <lineage>
        <taxon>Eukaryota</taxon>
        <taxon>Metazoa</taxon>
        <taxon>Ecdysozoa</taxon>
        <taxon>Arthropoda</taxon>
        <taxon>Hexapoda</taxon>
        <taxon>Insecta</taxon>
        <taxon>Pterygota</taxon>
        <taxon>Neoptera</taxon>
        <taxon>Endopterygota</taxon>
        <taxon>Lepidoptera</taxon>
        <taxon>Glossata</taxon>
        <taxon>Ditrysia</taxon>
        <taxon>Pyraloidea</taxon>
        <taxon>Crambidae</taxon>
        <taxon>Pyraustinae</taxon>
        <taxon>Loxostege</taxon>
    </lineage>
</organism>